<evidence type="ECO:0000313" key="3">
    <source>
        <dbReference type="Proteomes" id="UP000765509"/>
    </source>
</evidence>
<evidence type="ECO:0000256" key="1">
    <source>
        <dbReference type="SAM" id="MobiDB-lite"/>
    </source>
</evidence>
<reference evidence="2" key="1">
    <citation type="submission" date="2021-03" db="EMBL/GenBank/DDBJ databases">
        <title>Draft genome sequence of rust myrtle Austropuccinia psidii MF-1, a brazilian biotype.</title>
        <authorList>
            <person name="Quecine M.C."/>
            <person name="Pachon D.M.R."/>
            <person name="Bonatelli M.L."/>
            <person name="Correr F.H."/>
            <person name="Franceschini L.M."/>
            <person name="Leite T.F."/>
            <person name="Margarido G.R.A."/>
            <person name="Almeida C.A."/>
            <person name="Ferrarezi J.A."/>
            <person name="Labate C.A."/>
        </authorList>
    </citation>
    <scope>NUCLEOTIDE SEQUENCE</scope>
    <source>
        <strain evidence="2">MF-1</strain>
    </source>
</reference>
<dbReference type="EMBL" id="AVOT02094726">
    <property type="protein sequence ID" value="MBW0574692.1"/>
    <property type="molecule type" value="Genomic_DNA"/>
</dbReference>
<keyword evidence="3" id="KW-1185">Reference proteome</keyword>
<protein>
    <submittedName>
        <fullName evidence="2">Uncharacterized protein</fullName>
    </submittedName>
</protein>
<dbReference type="Proteomes" id="UP000765509">
    <property type="component" value="Unassembled WGS sequence"/>
</dbReference>
<proteinExistence type="predicted"/>
<name>A0A9Q3K5I7_9BASI</name>
<evidence type="ECO:0000313" key="2">
    <source>
        <dbReference type="EMBL" id="MBW0574692.1"/>
    </source>
</evidence>
<dbReference type="AlphaFoldDB" id="A0A9Q3K5I7"/>
<organism evidence="2 3">
    <name type="scientific">Austropuccinia psidii MF-1</name>
    <dbReference type="NCBI Taxonomy" id="1389203"/>
    <lineage>
        <taxon>Eukaryota</taxon>
        <taxon>Fungi</taxon>
        <taxon>Dikarya</taxon>
        <taxon>Basidiomycota</taxon>
        <taxon>Pucciniomycotina</taxon>
        <taxon>Pucciniomycetes</taxon>
        <taxon>Pucciniales</taxon>
        <taxon>Sphaerophragmiaceae</taxon>
        <taxon>Austropuccinia</taxon>
    </lineage>
</organism>
<sequence>MISNYFITSQNQLDFQNFKRFGDSSMKHQIVSIDRFTSLEYEFNLDLTEDFQKVAHQLEKGSSVYGNITDHGTQGGKMISDGWRKSQDKEAFGE</sequence>
<gene>
    <name evidence="2" type="ORF">O181_114407</name>
</gene>
<feature type="compositionally biased region" description="Basic and acidic residues" evidence="1">
    <location>
        <begin position="82"/>
        <end position="94"/>
    </location>
</feature>
<accession>A0A9Q3K5I7</accession>
<comment type="caution">
    <text evidence="2">The sequence shown here is derived from an EMBL/GenBank/DDBJ whole genome shotgun (WGS) entry which is preliminary data.</text>
</comment>
<feature type="region of interest" description="Disordered" evidence="1">
    <location>
        <begin position="65"/>
        <end position="94"/>
    </location>
</feature>